<comment type="caution">
    <text evidence="7">The sequence shown here is derived from an EMBL/GenBank/DDBJ whole genome shotgun (WGS) entry which is preliminary data.</text>
</comment>
<dbReference type="CDD" id="cd07023">
    <property type="entry name" value="S49_Sppa_N_C"/>
    <property type="match status" value="1"/>
</dbReference>
<evidence type="ECO:0000256" key="2">
    <source>
        <dbReference type="ARBA" id="ARBA00022670"/>
    </source>
</evidence>
<dbReference type="InterPro" id="IPR029045">
    <property type="entry name" value="ClpP/crotonase-like_dom_sf"/>
</dbReference>
<dbReference type="PANTHER" id="PTHR42987">
    <property type="entry name" value="PEPTIDASE S49"/>
    <property type="match status" value="1"/>
</dbReference>
<evidence type="ECO:0000256" key="5">
    <source>
        <dbReference type="SAM" id="Phobius"/>
    </source>
</evidence>
<evidence type="ECO:0000256" key="1">
    <source>
        <dbReference type="ARBA" id="ARBA00008683"/>
    </source>
</evidence>
<dbReference type="Gene3D" id="6.20.330.10">
    <property type="match status" value="1"/>
</dbReference>
<keyword evidence="5" id="KW-0812">Transmembrane</keyword>
<dbReference type="InterPro" id="IPR047272">
    <property type="entry name" value="S49_SppA_C"/>
</dbReference>
<keyword evidence="8" id="KW-1185">Reference proteome</keyword>
<keyword evidence="3" id="KW-0378">Hydrolase</keyword>
<dbReference type="SUPFAM" id="SSF52096">
    <property type="entry name" value="ClpP/crotonase"/>
    <property type="match status" value="1"/>
</dbReference>
<gene>
    <name evidence="7" type="primary">sppA</name>
    <name evidence="7" type="ORF">K2U94_02205</name>
</gene>
<proteinExistence type="inferred from homology"/>
<keyword evidence="4" id="KW-0720">Serine protease</keyword>
<reference evidence="7" key="1">
    <citation type="journal article" date="2022" name="ISME J.">
        <title>Identification of active gaseous-alkane degraders at natural gas seeps.</title>
        <authorList>
            <person name="Farhan Ul Haque M."/>
            <person name="Hernandez M."/>
            <person name="Crombie A.T."/>
            <person name="Murrell J.C."/>
        </authorList>
    </citation>
    <scope>NUCLEOTIDE SEQUENCE</scope>
    <source>
        <strain evidence="7">PC2</strain>
    </source>
</reference>
<evidence type="ECO:0000313" key="8">
    <source>
        <dbReference type="Proteomes" id="UP001139104"/>
    </source>
</evidence>
<dbReference type="NCBIfam" id="TIGR00706">
    <property type="entry name" value="SppA_dom"/>
    <property type="match status" value="1"/>
</dbReference>
<feature type="domain" description="Peptidase S49" evidence="6">
    <location>
        <begin position="107"/>
        <end position="257"/>
    </location>
</feature>
<dbReference type="Gene3D" id="3.90.226.10">
    <property type="entry name" value="2-enoyl-CoA Hydratase, Chain A, domain 1"/>
    <property type="match status" value="1"/>
</dbReference>
<evidence type="ECO:0000256" key="4">
    <source>
        <dbReference type="ARBA" id="ARBA00022825"/>
    </source>
</evidence>
<dbReference type="Pfam" id="PF01343">
    <property type="entry name" value="Peptidase_S49"/>
    <property type="match status" value="1"/>
</dbReference>
<sequence>MTEPTSVETILDRRQLRRKLTFWRLFALAAIIVALVVAAGRLGNAEAHFTPHIARIEIRGLITGDRATLKLIKDVGESRASAVIVDISSPGGTVTGSEQIYDALRLLAKKKPVVAVVNSLAASGAYIVALGADRIFASDNALVGSIGVLFEFPNVYKLLDNVGVKVETIKSSPLKASPNGFEPTSPAARAAIDSLVVDSYDWFKKLVKTRRNMTDAELAAVSDGRVFTGHQGLPLKLIDAYGGEREAVAWLEKEKGVAKGLPVRDWKKPGVSGRFGLFSLASDALAMMGYQQAAEMALRAGSVHDAATLDGLLAIWQVGAQN</sequence>
<dbReference type="InterPro" id="IPR004635">
    <property type="entry name" value="Pept_S49_SppA"/>
</dbReference>
<protein>
    <submittedName>
        <fullName evidence="7">Signal peptide peptidase SppA</fullName>
    </submittedName>
</protein>
<comment type="similarity">
    <text evidence="1">Belongs to the peptidase S49 family.</text>
</comment>
<evidence type="ECO:0000256" key="3">
    <source>
        <dbReference type="ARBA" id="ARBA00022801"/>
    </source>
</evidence>
<keyword evidence="2" id="KW-0645">Protease</keyword>
<accession>A0ABS9Z1Q7</accession>
<dbReference type="InterPro" id="IPR002142">
    <property type="entry name" value="Peptidase_S49"/>
</dbReference>
<dbReference type="EMBL" id="JAIVFP010000001">
    <property type="protein sequence ID" value="MCI4681595.1"/>
    <property type="molecule type" value="Genomic_DNA"/>
</dbReference>
<evidence type="ECO:0000259" key="6">
    <source>
        <dbReference type="Pfam" id="PF01343"/>
    </source>
</evidence>
<dbReference type="Proteomes" id="UP001139104">
    <property type="component" value="Unassembled WGS sequence"/>
</dbReference>
<dbReference type="PANTHER" id="PTHR42987:SF6">
    <property type="entry name" value="PROTEINASE IV"/>
    <property type="match status" value="1"/>
</dbReference>
<feature type="transmembrane region" description="Helical" evidence="5">
    <location>
        <begin position="21"/>
        <end position="42"/>
    </location>
</feature>
<name>A0ABS9Z1Q7_9HYPH</name>
<keyword evidence="5" id="KW-1133">Transmembrane helix</keyword>
<dbReference type="RefSeq" id="WP_243065650.1">
    <property type="nucleotide sequence ID" value="NZ_JAIVFK010000007.1"/>
</dbReference>
<organism evidence="7 8">
    <name type="scientific">Candidatus Rhodoblastus alkanivorans</name>
    <dbReference type="NCBI Taxonomy" id="2954117"/>
    <lineage>
        <taxon>Bacteria</taxon>
        <taxon>Pseudomonadati</taxon>
        <taxon>Pseudomonadota</taxon>
        <taxon>Alphaproteobacteria</taxon>
        <taxon>Hyphomicrobiales</taxon>
        <taxon>Rhodoblastaceae</taxon>
        <taxon>Rhodoblastus</taxon>
    </lineage>
</organism>
<evidence type="ECO:0000313" key="7">
    <source>
        <dbReference type="EMBL" id="MCI4681595.1"/>
    </source>
</evidence>
<keyword evidence="5" id="KW-0472">Membrane</keyword>